<accession>A0A088E610</accession>
<dbReference type="Proteomes" id="UP000061362">
    <property type="component" value="Chromosome"/>
</dbReference>
<dbReference type="OMA" id="CMPSRLI"/>
<dbReference type="OrthoDB" id="358785at2157"/>
<dbReference type="Proteomes" id="UP000062475">
    <property type="component" value="Chromosome"/>
</dbReference>
<evidence type="ECO:0000313" key="8">
    <source>
        <dbReference type="Proteomes" id="UP000029084"/>
    </source>
</evidence>
<dbReference type="PANTHER" id="PTHR42731">
    <property type="entry name" value="SLL1084 PROTEIN"/>
    <property type="match status" value="1"/>
</dbReference>
<dbReference type="GO" id="GO:0051536">
    <property type="term" value="F:iron-sulfur cluster binding"/>
    <property type="evidence" value="ECO:0007669"/>
    <property type="project" value="InterPro"/>
</dbReference>
<dbReference type="InterPro" id="IPR007197">
    <property type="entry name" value="rSAM"/>
</dbReference>
<dbReference type="EMBL" id="CP008822">
    <property type="protein sequence ID" value="AIM27428.1"/>
    <property type="molecule type" value="Genomic_DNA"/>
</dbReference>
<dbReference type="EMBL" id="CP012174">
    <property type="protein sequence ID" value="AKV78792.1"/>
    <property type="molecule type" value="Genomic_DNA"/>
</dbReference>
<reference evidence="2 8" key="1">
    <citation type="journal article" date="2014" name="J. Bacteriol.">
        <title>Role of an Archaeal PitA Transporter in the Copper and Arsenic Resistance of Metallosphaera sedula, an Extreme Thermoacidophile.</title>
        <authorList>
            <person name="McCarthy S."/>
            <person name="Ai C."/>
            <person name="Wheaton G."/>
            <person name="Tevatia R."/>
            <person name="Eckrich V."/>
            <person name="Kelly R."/>
            <person name="Blum P."/>
        </authorList>
    </citation>
    <scope>NUCLEOTIDE SEQUENCE [LARGE SCALE GENOMIC DNA]</scope>
    <source>
        <strain evidence="2 8">CuR1</strain>
    </source>
</reference>
<dbReference type="Gene3D" id="3.80.30.20">
    <property type="entry name" value="tm_1862 like domain"/>
    <property type="match status" value="1"/>
</dbReference>
<evidence type="ECO:0000313" key="9">
    <source>
        <dbReference type="Proteomes" id="UP000056255"/>
    </source>
</evidence>
<dbReference type="InterPro" id="IPR006638">
    <property type="entry name" value="Elp3/MiaA/NifB-like_rSAM"/>
</dbReference>
<dbReference type="SMART" id="SM00729">
    <property type="entry name" value="Elp3"/>
    <property type="match status" value="1"/>
</dbReference>
<reference evidence="7 9" key="3">
    <citation type="submission" date="2015-07" db="EMBL/GenBank/DDBJ databases">
        <title>Physiological, transcriptional responses and genome re-sequencing of acid resistant extremely thermoacidophilic Metallosphaera sedula SARC-M1.</title>
        <authorList>
            <person name="Ai C."/>
            <person name="McCarthy S."/>
            <person name="Eckrich V."/>
            <person name="Rudrappa D."/>
            <person name="Qiu G."/>
            <person name="Blum P."/>
        </authorList>
    </citation>
    <scope>NUCLEOTIDE SEQUENCE [LARGE SCALE GENOMIC DNA]</scope>
    <source>
        <strain evidence="7 9">SARC-M1</strain>
    </source>
</reference>
<dbReference type="EMBL" id="CP012172">
    <property type="protein sequence ID" value="AKV74301.1"/>
    <property type="molecule type" value="Genomic_DNA"/>
</dbReference>
<evidence type="ECO:0000313" key="13">
    <source>
        <dbReference type="Proteomes" id="UP000068832"/>
    </source>
</evidence>
<evidence type="ECO:0000313" key="12">
    <source>
        <dbReference type="Proteomes" id="UP000062475"/>
    </source>
</evidence>
<sequence>MPGWSVVLTSDRGSFTRFGPSSVLGYVACMPARLVPRFFMDRFFTPPIKDVDKEGRALYAPYALRKIEASLVTNGITDVAVVQPERLEKAVSHNTKIVGISVHDPRGLDPVTFKLALLFGGGKSWLEQFFDELGDTISRLKRRYNFKVIAGGPGAWELARDRPEWLDVLMLGEAEVTLPPLVKSMLRGESVPPLVKGRDPKVEEIPPILGPTRWGEVQVTRGCPRGCSFCSITPETFRTIPLDTIKKEVEVNLQGGIRNIDLITDDILLYGSSKLRVNHEAIVKLFTEVKGTGVDGLFWPHISAPAVKSSPRTVQAMADIAGYDFDRSVMPVVGLESGSLKILEKYMPAKAFPWTPREWSDVIMDATAIMNDNYIFPCYTMTIGYKEETDGDVQESIDLVQKIIDHDFMAWIFPLPVIPISTTRIKDNPFPALERLPSKYWDLLYIAWTYNMKVTRKLAPRLAGGKGVTGSIVRFMIDRIFSSIEWFFRDLKQSKGKKSLEFSNININNTVGTIRAILELGRLSFKGHES</sequence>
<dbReference type="Proteomes" id="UP000062398">
    <property type="component" value="Chromosome"/>
</dbReference>
<name>A0A088E610_9CREN</name>
<dbReference type="PATRIC" id="fig|43687.5.peg.1400"/>
<dbReference type="RefSeq" id="WP_012021230.1">
    <property type="nucleotide sequence ID" value="NZ_AP019770.1"/>
</dbReference>
<organism evidence="2 8">
    <name type="scientific">Metallosphaera sedula</name>
    <dbReference type="NCBI Taxonomy" id="43687"/>
    <lineage>
        <taxon>Archaea</taxon>
        <taxon>Thermoproteota</taxon>
        <taxon>Thermoprotei</taxon>
        <taxon>Sulfolobales</taxon>
        <taxon>Sulfolobaceae</taxon>
        <taxon>Metallosphaera</taxon>
    </lineage>
</organism>
<evidence type="ECO:0000313" key="6">
    <source>
        <dbReference type="EMBL" id="AKV81037.1"/>
    </source>
</evidence>
<dbReference type="InterPro" id="IPR058240">
    <property type="entry name" value="rSAM_sf"/>
</dbReference>
<proteinExistence type="predicted"/>
<dbReference type="PROSITE" id="PS51918">
    <property type="entry name" value="RADICAL_SAM"/>
    <property type="match status" value="1"/>
</dbReference>
<dbReference type="SFLD" id="SFLDS00029">
    <property type="entry name" value="Radical_SAM"/>
    <property type="match status" value="1"/>
</dbReference>
<dbReference type="Proteomes" id="UP000029084">
    <property type="component" value="Chromosome"/>
</dbReference>
<dbReference type="GO" id="GO:0003824">
    <property type="term" value="F:catalytic activity"/>
    <property type="evidence" value="ECO:0007669"/>
    <property type="project" value="InterPro"/>
</dbReference>
<evidence type="ECO:0000313" key="11">
    <source>
        <dbReference type="Proteomes" id="UP000062398"/>
    </source>
</evidence>
<gene>
    <name evidence="2" type="ORF">HA72_1284</name>
    <name evidence="3" type="ORF">MsedA_1300</name>
    <name evidence="4" type="ORF">MsedB_1302</name>
    <name evidence="5" type="ORF">MsedC_1300</name>
    <name evidence="6" type="ORF">MsedD_1301</name>
    <name evidence="7" type="ORF">MsedE_1305</name>
</gene>
<dbReference type="SFLD" id="SFLDG01082">
    <property type="entry name" value="B12-binding_domain_containing"/>
    <property type="match status" value="1"/>
</dbReference>
<dbReference type="EMBL" id="CP012176">
    <property type="protein sequence ID" value="AKV83278.1"/>
    <property type="molecule type" value="Genomic_DNA"/>
</dbReference>
<evidence type="ECO:0000313" key="5">
    <source>
        <dbReference type="EMBL" id="AKV78792.1"/>
    </source>
</evidence>
<dbReference type="PANTHER" id="PTHR42731:SF4">
    <property type="entry name" value="RADICAL SAM DOMAIN PROTEIN"/>
    <property type="match status" value="1"/>
</dbReference>
<evidence type="ECO:0000313" key="2">
    <source>
        <dbReference type="EMBL" id="AIM27428.1"/>
    </source>
</evidence>
<dbReference type="EMBL" id="CP012175">
    <property type="protein sequence ID" value="AKV81037.1"/>
    <property type="molecule type" value="Genomic_DNA"/>
</dbReference>
<evidence type="ECO:0000313" key="3">
    <source>
        <dbReference type="EMBL" id="AKV74301.1"/>
    </source>
</evidence>
<dbReference type="Proteomes" id="UP000068832">
    <property type="component" value="Chromosome"/>
</dbReference>
<protein>
    <submittedName>
        <fullName evidence="2">Radical SAM domain protein</fullName>
    </submittedName>
    <submittedName>
        <fullName evidence="3">Radical SAM protein</fullName>
    </submittedName>
</protein>
<feature type="domain" description="Radical SAM core" evidence="1">
    <location>
        <begin position="209"/>
        <end position="461"/>
    </location>
</feature>
<evidence type="ECO:0000313" key="7">
    <source>
        <dbReference type="EMBL" id="AKV83278.1"/>
    </source>
</evidence>
<dbReference type="AlphaFoldDB" id="A0A088E610"/>
<evidence type="ECO:0000313" key="10">
    <source>
        <dbReference type="Proteomes" id="UP000061362"/>
    </source>
</evidence>
<dbReference type="Proteomes" id="UP000056255">
    <property type="component" value="Chromosome"/>
</dbReference>
<dbReference type="Gene3D" id="3.40.50.280">
    <property type="entry name" value="Cobalamin-binding domain"/>
    <property type="match status" value="1"/>
</dbReference>
<evidence type="ECO:0000259" key="1">
    <source>
        <dbReference type="PROSITE" id="PS51918"/>
    </source>
</evidence>
<dbReference type="EMBL" id="CP012173">
    <property type="protein sequence ID" value="AKV76540.1"/>
    <property type="molecule type" value="Genomic_DNA"/>
</dbReference>
<dbReference type="InterPro" id="IPR023404">
    <property type="entry name" value="rSAM_horseshoe"/>
</dbReference>
<evidence type="ECO:0000313" key="4">
    <source>
        <dbReference type="EMBL" id="AKV76540.1"/>
    </source>
</evidence>
<reference evidence="10 11" key="2">
    <citation type="journal article" date="2015" name="Genome Announc.">
        <title>Complete Genome Sequences of Evolved Arsenate-Resistant Metallosphaera sedula Strains.</title>
        <authorList>
            <person name="Ai C."/>
            <person name="McCarthy S."/>
            <person name="Schackwitz W."/>
            <person name="Martin J."/>
            <person name="Lipzen A."/>
            <person name="Blum P."/>
        </authorList>
    </citation>
    <scope>NUCLEOTIDE SEQUENCE [LARGE SCALE GENOMIC DNA]</scope>
    <source>
        <strain evidence="5 11">ARS120-1</strain>
        <strain evidence="6 10">ARS120-2</strain>
        <strain evidence="3 13">ARS50-1</strain>
        <strain evidence="4 12">ARS50-2</strain>
    </source>
</reference>
<dbReference type="Pfam" id="PF04055">
    <property type="entry name" value="Radical_SAM"/>
    <property type="match status" value="1"/>
</dbReference>
<dbReference type="SUPFAM" id="SSF102114">
    <property type="entry name" value="Radical SAM enzymes"/>
    <property type="match status" value="1"/>
</dbReference>
<dbReference type="GeneID" id="91755780"/>